<accession>A0A6A4R353</accession>
<keyword evidence="2" id="KW-1185">Reference proteome</keyword>
<dbReference type="Proteomes" id="UP000447434">
    <property type="component" value="Chromosome 1"/>
</dbReference>
<proteinExistence type="predicted"/>
<name>A0A6A4R353_LUPAL</name>
<gene>
    <name evidence="1" type="ORF">Lalb_Chr01g0003401</name>
</gene>
<evidence type="ECO:0000313" key="2">
    <source>
        <dbReference type="Proteomes" id="UP000447434"/>
    </source>
</evidence>
<sequence length="87" mass="9194">MGSLTHYGIGSAPVSYGSYMFPLIEFGIWGQKHFGTEDPCSLNGGDVDSLIVLLALLSSLDLEGFGGNSLACGKGPNKEIGQHKFIM</sequence>
<dbReference type="AlphaFoldDB" id="A0A6A4R353"/>
<organism evidence="1 2">
    <name type="scientific">Lupinus albus</name>
    <name type="common">White lupine</name>
    <name type="synonym">Lupinus termis</name>
    <dbReference type="NCBI Taxonomy" id="3870"/>
    <lineage>
        <taxon>Eukaryota</taxon>
        <taxon>Viridiplantae</taxon>
        <taxon>Streptophyta</taxon>
        <taxon>Embryophyta</taxon>
        <taxon>Tracheophyta</taxon>
        <taxon>Spermatophyta</taxon>
        <taxon>Magnoliopsida</taxon>
        <taxon>eudicotyledons</taxon>
        <taxon>Gunneridae</taxon>
        <taxon>Pentapetalae</taxon>
        <taxon>rosids</taxon>
        <taxon>fabids</taxon>
        <taxon>Fabales</taxon>
        <taxon>Fabaceae</taxon>
        <taxon>Papilionoideae</taxon>
        <taxon>50 kb inversion clade</taxon>
        <taxon>genistoids sensu lato</taxon>
        <taxon>core genistoids</taxon>
        <taxon>Genisteae</taxon>
        <taxon>Lupinus</taxon>
    </lineage>
</organism>
<reference evidence="2" key="1">
    <citation type="journal article" date="2020" name="Nat. Commun.">
        <title>Genome sequence of the cluster root forming white lupin.</title>
        <authorList>
            <person name="Hufnagel B."/>
            <person name="Marques A."/>
            <person name="Soriano A."/>
            <person name="Marques L."/>
            <person name="Divol F."/>
            <person name="Doumas P."/>
            <person name="Sallet E."/>
            <person name="Mancinotti D."/>
            <person name="Carrere S."/>
            <person name="Marande W."/>
            <person name="Arribat S."/>
            <person name="Keller J."/>
            <person name="Huneau C."/>
            <person name="Blein T."/>
            <person name="Aime D."/>
            <person name="Laguerre M."/>
            <person name="Taylor J."/>
            <person name="Schubert V."/>
            <person name="Nelson M."/>
            <person name="Geu-Flores F."/>
            <person name="Crespi M."/>
            <person name="Gallardo-Guerrero K."/>
            <person name="Delaux P.-M."/>
            <person name="Salse J."/>
            <person name="Berges H."/>
            <person name="Guyot R."/>
            <person name="Gouzy J."/>
            <person name="Peret B."/>
        </authorList>
    </citation>
    <scope>NUCLEOTIDE SEQUENCE [LARGE SCALE GENOMIC DNA]</scope>
    <source>
        <strain evidence="2">cv. Amiga</strain>
    </source>
</reference>
<protein>
    <submittedName>
        <fullName evidence="1">Uncharacterized protein</fullName>
    </submittedName>
</protein>
<dbReference type="EMBL" id="WOCE01000001">
    <property type="protein sequence ID" value="KAE9620467.1"/>
    <property type="molecule type" value="Genomic_DNA"/>
</dbReference>
<evidence type="ECO:0000313" key="1">
    <source>
        <dbReference type="EMBL" id="KAE9620467.1"/>
    </source>
</evidence>
<comment type="caution">
    <text evidence="1">The sequence shown here is derived from an EMBL/GenBank/DDBJ whole genome shotgun (WGS) entry which is preliminary data.</text>
</comment>